<name>L0A541_DEIPD</name>
<proteinExistence type="predicted"/>
<dbReference type="eggNOG" id="COG4627">
    <property type="taxonomic scope" value="Bacteria"/>
</dbReference>
<dbReference type="AlphaFoldDB" id="L0A541"/>
<organism evidence="1 2">
    <name type="scientific">Deinococcus peraridilitoris (strain DSM 19664 / LMG 22246 / CIP 109416 / KR-200)</name>
    <dbReference type="NCBI Taxonomy" id="937777"/>
    <lineage>
        <taxon>Bacteria</taxon>
        <taxon>Thermotogati</taxon>
        <taxon>Deinococcota</taxon>
        <taxon>Deinococci</taxon>
        <taxon>Deinococcales</taxon>
        <taxon>Deinococcaceae</taxon>
        <taxon>Deinococcus</taxon>
    </lineage>
</organism>
<dbReference type="PATRIC" id="fig|937777.3.peg.3125"/>
<gene>
    <name evidence="1" type="ordered locus">Deipe_3113</name>
</gene>
<accession>L0A541</accession>
<dbReference type="SUPFAM" id="SSF53335">
    <property type="entry name" value="S-adenosyl-L-methionine-dependent methyltransferases"/>
    <property type="match status" value="1"/>
</dbReference>
<dbReference type="InterPro" id="IPR029063">
    <property type="entry name" value="SAM-dependent_MTases_sf"/>
</dbReference>
<evidence type="ECO:0000313" key="2">
    <source>
        <dbReference type="Proteomes" id="UP000010467"/>
    </source>
</evidence>
<dbReference type="HOGENOM" id="CLU_125330_0_0_0"/>
<dbReference type="STRING" id="937777.Deipe_3113"/>
<evidence type="ECO:0000313" key="1">
    <source>
        <dbReference type="EMBL" id="AFZ68559.1"/>
    </source>
</evidence>
<dbReference type="Pfam" id="PF13489">
    <property type="entry name" value="Methyltransf_23"/>
    <property type="match status" value="1"/>
</dbReference>
<dbReference type="Proteomes" id="UP000010467">
    <property type="component" value="Chromosome"/>
</dbReference>
<protein>
    <recommendedName>
        <fullName evidence="3">Methyltransferase family protein</fullName>
    </recommendedName>
</protein>
<dbReference type="Gene3D" id="3.40.50.150">
    <property type="entry name" value="Vaccinia Virus protein VP39"/>
    <property type="match status" value="1"/>
</dbReference>
<keyword evidence="2" id="KW-1185">Reference proteome</keyword>
<reference evidence="2" key="1">
    <citation type="submission" date="2012-03" db="EMBL/GenBank/DDBJ databases">
        <title>Complete sequence of chromosome of Deinococcus peraridilitoris DSM 19664.</title>
        <authorList>
            <person name="Lucas S."/>
            <person name="Copeland A."/>
            <person name="Lapidus A."/>
            <person name="Glavina del Rio T."/>
            <person name="Dalin E."/>
            <person name="Tice H."/>
            <person name="Bruce D."/>
            <person name="Goodwin L."/>
            <person name="Pitluck S."/>
            <person name="Peters L."/>
            <person name="Mikhailova N."/>
            <person name="Lu M."/>
            <person name="Kyrpides N."/>
            <person name="Mavromatis K."/>
            <person name="Ivanova N."/>
            <person name="Brettin T."/>
            <person name="Detter J.C."/>
            <person name="Han C."/>
            <person name="Larimer F."/>
            <person name="Land M."/>
            <person name="Hauser L."/>
            <person name="Markowitz V."/>
            <person name="Cheng J.-F."/>
            <person name="Hugenholtz P."/>
            <person name="Woyke T."/>
            <person name="Wu D."/>
            <person name="Pukall R."/>
            <person name="Steenblock K."/>
            <person name="Brambilla E."/>
            <person name="Klenk H.-P."/>
            <person name="Eisen J.A."/>
        </authorList>
    </citation>
    <scope>NUCLEOTIDE SEQUENCE [LARGE SCALE GENOMIC DNA]</scope>
    <source>
        <strain evidence="2">DSM 19664 / LMG 22246 / CIP 109416 / KR-200</strain>
    </source>
</reference>
<dbReference type="KEGG" id="dpd:Deipe_3113"/>
<evidence type="ECO:0008006" key="3">
    <source>
        <dbReference type="Google" id="ProtNLM"/>
    </source>
</evidence>
<dbReference type="EMBL" id="CP003382">
    <property type="protein sequence ID" value="AFZ68559.1"/>
    <property type="molecule type" value="Genomic_DNA"/>
</dbReference>
<sequence>MLLETRSGRNSGNLSATFCKAKNQKRHTAHMAIPPLHIILGAGSQTWDGWLPTQKAQLDLTDRRSFERYFGDRRADAFLCEHVWEHLSEAQGLEAARLCFDFLKPGGLLRCAVPDANFPDEAYQRTVQVGGPGPADHPAADHQIVYDHARFRRLFETAGFQVELLEYCDEQGRFHYHGWDVASGPIYRSLLLDHRNRDGSLGFVSLILDARKPF</sequence>